<accession>A0A4R8I519</accession>
<evidence type="ECO:0008006" key="3">
    <source>
        <dbReference type="Google" id="ProtNLM"/>
    </source>
</evidence>
<keyword evidence="2" id="KW-1185">Reference proteome</keyword>
<protein>
    <recommendedName>
        <fullName evidence="3">HNH endonuclease</fullName>
    </recommendedName>
</protein>
<sequence>MKLTKSQREILSQKYDGKCAYCGCELQKGWHADHIEACVRNRSYVDGKGWIFDGTFEKPENNHIGNFNPSCPKCNINKHQMTIEQFRDSIKQYVQSLNKYSVQYQMAKKYNLINETEIEVVFYFETIK</sequence>
<proteinExistence type="predicted"/>
<dbReference type="AlphaFoldDB" id="A0A4R8I519"/>
<reference evidence="1 2" key="1">
    <citation type="submission" date="2019-03" db="EMBL/GenBank/DDBJ databases">
        <title>Genomic Encyclopedia of Type Strains, Phase III (KMG-III): the genomes of soil and plant-associated and newly described type strains.</title>
        <authorList>
            <person name="Whitman W."/>
        </authorList>
    </citation>
    <scope>NUCLEOTIDE SEQUENCE [LARGE SCALE GENOMIC DNA]</scope>
    <source>
        <strain evidence="1 2">CGMCC 1.12802</strain>
    </source>
</reference>
<evidence type="ECO:0000313" key="2">
    <source>
        <dbReference type="Proteomes" id="UP000295313"/>
    </source>
</evidence>
<gene>
    <name evidence="1" type="ORF">B0I22_1550</name>
</gene>
<dbReference type="Gene3D" id="1.10.30.50">
    <property type="match status" value="1"/>
</dbReference>
<dbReference type="InterPro" id="IPR003615">
    <property type="entry name" value="HNH_nuc"/>
</dbReference>
<dbReference type="CDD" id="cd00085">
    <property type="entry name" value="HNHc"/>
    <property type="match status" value="1"/>
</dbReference>
<dbReference type="EMBL" id="SOEO01000002">
    <property type="protein sequence ID" value="TDX83962.1"/>
    <property type="molecule type" value="Genomic_DNA"/>
</dbReference>
<evidence type="ECO:0000313" key="1">
    <source>
        <dbReference type="EMBL" id="TDX83962.1"/>
    </source>
</evidence>
<organism evidence="1 2">
    <name type="scientific">Epilithonimonas xixisoli</name>
    <dbReference type="NCBI Taxonomy" id="1476462"/>
    <lineage>
        <taxon>Bacteria</taxon>
        <taxon>Pseudomonadati</taxon>
        <taxon>Bacteroidota</taxon>
        <taxon>Flavobacteriia</taxon>
        <taxon>Flavobacteriales</taxon>
        <taxon>Weeksellaceae</taxon>
        <taxon>Chryseobacterium group</taxon>
        <taxon>Epilithonimonas</taxon>
    </lineage>
</organism>
<dbReference type="RefSeq" id="WP_133944015.1">
    <property type="nucleotide sequence ID" value="NZ_SOEO01000002.1"/>
</dbReference>
<comment type="caution">
    <text evidence="1">The sequence shown here is derived from an EMBL/GenBank/DDBJ whole genome shotgun (WGS) entry which is preliminary data.</text>
</comment>
<dbReference type="Proteomes" id="UP000295313">
    <property type="component" value="Unassembled WGS sequence"/>
</dbReference>
<name>A0A4R8I519_9FLAO</name>
<dbReference type="OrthoDB" id="5918473at2"/>